<dbReference type="PANTHER" id="PTHR30625:SF11">
    <property type="entry name" value="MOTA_TOLQ_EXBB PROTON CHANNEL DOMAIN-CONTAINING PROTEIN"/>
    <property type="match status" value="1"/>
</dbReference>
<dbReference type="InterPro" id="IPR050790">
    <property type="entry name" value="ExbB/TolQ_transport"/>
</dbReference>
<dbReference type="EMBL" id="QJJK01000021">
    <property type="protein sequence ID" value="PXW51163.1"/>
    <property type="molecule type" value="Genomic_DNA"/>
</dbReference>
<feature type="domain" description="MotA/TolQ/ExbB proton channel" evidence="8">
    <location>
        <begin position="142"/>
        <end position="240"/>
    </location>
</feature>
<dbReference type="PANTHER" id="PTHR30625">
    <property type="entry name" value="PROTEIN TOLQ"/>
    <property type="match status" value="1"/>
</dbReference>
<evidence type="ECO:0000256" key="6">
    <source>
        <dbReference type="RuleBase" id="RU004057"/>
    </source>
</evidence>
<dbReference type="GO" id="GO:0017038">
    <property type="term" value="P:protein import"/>
    <property type="evidence" value="ECO:0007669"/>
    <property type="project" value="TreeGrafter"/>
</dbReference>
<keyword evidence="5 7" id="KW-0472">Membrane</keyword>
<evidence type="ECO:0000256" key="5">
    <source>
        <dbReference type="ARBA" id="ARBA00023136"/>
    </source>
</evidence>
<dbReference type="GO" id="GO:0005886">
    <property type="term" value="C:plasma membrane"/>
    <property type="evidence" value="ECO:0007669"/>
    <property type="project" value="UniProtKB-SubCell"/>
</dbReference>
<keyword evidence="2" id="KW-1003">Cell membrane</keyword>
<keyword evidence="3 7" id="KW-0812">Transmembrane</keyword>
<keyword evidence="6" id="KW-0813">Transport</keyword>
<dbReference type="Pfam" id="PF01618">
    <property type="entry name" value="MotA_ExbB"/>
    <property type="match status" value="1"/>
</dbReference>
<evidence type="ECO:0000256" key="4">
    <source>
        <dbReference type="ARBA" id="ARBA00022989"/>
    </source>
</evidence>
<dbReference type="AlphaFoldDB" id="A0A2V3TT55"/>
<feature type="transmembrane region" description="Helical" evidence="7">
    <location>
        <begin position="211"/>
        <end position="229"/>
    </location>
</feature>
<evidence type="ECO:0000256" key="2">
    <source>
        <dbReference type="ARBA" id="ARBA00022475"/>
    </source>
</evidence>
<evidence type="ECO:0000313" key="10">
    <source>
        <dbReference type="Proteomes" id="UP000248021"/>
    </source>
</evidence>
<evidence type="ECO:0000256" key="1">
    <source>
        <dbReference type="ARBA" id="ARBA00004651"/>
    </source>
</evidence>
<name>A0A2V3TT55_9HYPH</name>
<dbReference type="InterPro" id="IPR002898">
    <property type="entry name" value="MotA_ExbB_proton_chnl"/>
</dbReference>
<protein>
    <submittedName>
        <fullName evidence="9">MotA/TolQ/ExbB proton channel family protein</fullName>
    </submittedName>
</protein>
<feature type="transmembrane region" description="Helical" evidence="7">
    <location>
        <begin position="12"/>
        <end position="35"/>
    </location>
</feature>
<accession>A0A2V3TT55</accession>
<feature type="transmembrane region" description="Helical" evidence="7">
    <location>
        <begin position="55"/>
        <end position="77"/>
    </location>
</feature>
<keyword evidence="4 7" id="KW-1133">Transmembrane helix</keyword>
<dbReference type="RefSeq" id="WP_068184966.1">
    <property type="nucleotide sequence ID" value="NZ_JAHBRY010000004.1"/>
</dbReference>
<keyword evidence="6" id="KW-0653">Protein transport</keyword>
<evidence type="ECO:0000259" key="8">
    <source>
        <dbReference type="Pfam" id="PF01618"/>
    </source>
</evidence>
<evidence type="ECO:0000256" key="7">
    <source>
        <dbReference type="SAM" id="Phobius"/>
    </source>
</evidence>
<comment type="subcellular location">
    <subcellularLocation>
        <location evidence="1">Cell membrane</location>
        <topology evidence="1">Multi-pass membrane protein</topology>
    </subcellularLocation>
    <subcellularLocation>
        <location evidence="6">Membrane</location>
        <topology evidence="6">Multi-pass membrane protein</topology>
    </subcellularLocation>
</comment>
<dbReference type="OrthoDB" id="5290956at2"/>
<dbReference type="Proteomes" id="UP000248021">
    <property type="component" value="Unassembled WGS sequence"/>
</dbReference>
<comment type="caution">
    <text evidence="9">The sequence shown here is derived from an EMBL/GenBank/DDBJ whole genome shotgun (WGS) entry which is preliminary data.</text>
</comment>
<reference evidence="9 10" key="1">
    <citation type="submission" date="2018-05" db="EMBL/GenBank/DDBJ databases">
        <title>Genomic Encyclopedia of Type Strains, Phase IV (KMG-IV): sequencing the most valuable type-strain genomes for metagenomic binning, comparative biology and taxonomic classification.</title>
        <authorList>
            <person name="Goeker M."/>
        </authorList>
    </citation>
    <scope>NUCLEOTIDE SEQUENCE [LARGE SCALE GENOMIC DNA]</scope>
    <source>
        <strain evidence="9 10">DSM 6462</strain>
    </source>
</reference>
<evidence type="ECO:0000313" key="9">
    <source>
        <dbReference type="EMBL" id="PXW51163.1"/>
    </source>
</evidence>
<proteinExistence type="inferred from homology"/>
<organism evidence="9 10">
    <name type="scientific">Chelatococcus asaccharovorans</name>
    <dbReference type="NCBI Taxonomy" id="28210"/>
    <lineage>
        <taxon>Bacteria</taxon>
        <taxon>Pseudomonadati</taxon>
        <taxon>Pseudomonadota</taxon>
        <taxon>Alphaproteobacteria</taxon>
        <taxon>Hyphomicrobiales</taxon>
        <taxon>Chelatococcaceae</taxon>
        <taxon>Chelatococcus</taxon>
    </lineage>
</organism>
<comment type="similarity">
    <text evidence="6">Belongs to the exbB/tolQ family.</text>
</comment>
<gene>
    <name evidence="9" type="ORF">C7450_12154</name>
</gene>
<feature type="transmembrane region" description="Helical" evidence="7">
    <location>
        <begin position="170"/>
        <end position="191"/>
    </location>
</feature>
<keyword evidence="10" id="KW-1185">Reference proteome</keyword>
<sequence length="265" mass="29330">MAGLSGATAFSSLRAYAVAFVVLAVAIAAGSWILPKGSPLAVFLFDHSDTSFFRRVYPFTIQNGMYLMMAFGLAELWRRHAATAREGHYIDQHLLPEDDAAILQVDDLGAIRHKIADLKASKQAFLPQLIDLSILQLFTSRSLDQTVAIYTSTLELMSHRLDLAYQTMRFLVWCIPTTGFIGTVVGISIALEGMQDPKNIEFEKVTSGLAVAFYTTIIALVLSAILVLLQNVVQRREEMALNQAADYTLRNLINRVYLQPDTKAG</sequence>
<evidence type="ECO:0000256" key="3">
    <source>
        <dbReference type="ARBA" id="ARBA00022692"/>
    </source>
</evidence>